<feature type="chain" id="PRO_5046867037" description="Cytochrome c domain-containing protein" evidence="1">
    <location>
        <begin position="22"/>
        <end position="317"/>
    </location>
</feature>
<evidence type="ECO:0008006" key="4">
    <source>
        <dbReference type="Google" id="ProtNLM"/>
    </source>
</evidence>
<name>A0ABU8C192_9RHOB</name>
<proteinExistence type="predicted"/>
<sequence length="317" mass="33507">MTRRLLPLLVLPLLLPPAVFAQSSSERYAAECRALVGPLPAFSCADGVPVPVTVEGQPVTDPVPQMTCDRPGLLDNGPGSDGQCVPGSRILNLSTDSMQVSVMCRQKVIRPPDSLQFDELDVIAHNPATGATCWFHATGSREAPVEGAAVPSPTEAVDDGFWHAPETTAAAGCGTCHDNDPFMYSPFVGQVWQAVPVAPFGRYFHAGGEFGFDQWPTETFDLRDNTCLGCHRIGMAETCSNLTRLMTGRSPPPGADARALAWPLSHAMPPGAGLTPESWQAIHGASVADVLSCCADPDQQACRKTPLPRALPAGSAP</sequence>
<feature type="signal peptide" evidence="1">
    <location>
        <begin position="1"/>
        <end position="21"/>
    </location>
</feature>
<dbReference type="SUPFAM" id="SSF48695">
    <property type="entry name" value="Multiheme cytochromes"/>
    <property type="match status" value="1"/>
</dbReference>
<comment type="caution">
    <text evidence="2">The sequence shown here is derived from an EMBL/GenBank/DDBJ whole genome shotgun (WGS) entry which is preliminary data.</text>
</comment>
<evidence type="ECO:0000256" key="1">
    <source>
        <dbReference type="SAM" id="SignalP"/>
    </source>
</evidence>
<keyword evidence="1" id="KW-0732">Signal</keyword>
<protein>
    <recommendedName>
        <fullName evidence="4">Cytochrome c domain-containing protein</fullName>
    </recommendedName>
</protein>
<dbReference type="EMBL" id="JBALHR010000023">
    <property type="protein sequence ID" value="MEH7830377.1"/>
    <property type="molecule type" value="Genomic_DNA"/>
</dbReference>
<dbReference type="Proteomes" id="UP001431963">
    <property type="component" value="Unassembled WGS sequence"/>
</dbReference>
<dbReference type="RefSeq" id="WP_335425421.1">
    <property type="nucleotide sequence ID" value="NZ_JBALHR010000023.1"/>
</dbReference>
<gene>
    <name evidence="2" type="ORF">V6590_19680</name>
</gene>
<dbReference type="InterPro" id="IPR036280">
    <property type="entry name" value="Multihaem_cyt_sf"/>
</dbReference>
<evidence type="ECO:0000313" key="3">
    <source>
        <dbReference type="Proteomes" id="UP001431963"/>
    </source>
</evidence>
<accession>A0ABU8C192</accession>
<keyword evidence="3" id="KW-1185">Reference proteome</keyword>
<organism evidence="2 3">
    <name type="scientific">Gemmobacter denitrificans</name>
    <dbReference type="NCBI Taxonomy" id="3123040"/>
    <lineage>
        <taxon>Bacteria</taxon>
        <taxon>Pseudomonadati</taxon>
        <taxon>Pseudomonadota</taxon>
        <taxon>Alphaproteobacteria</taxon>
        <taxon>Rhodobacterales</taxon>
        <taxon>Paracoccaceae</taxon>
        <taxon>Gemmobacter</taxon>
    </lineage>
</organism>
<reference evidence="2" key="1">
    <citation type="submission" date="2024-02" db="EMBL/GenBank/DDBJ databases">
        <title>Genome sequences of strain Gemmobacter sp. JM10B15.</title>
        <authorList>
            <person name="Zhang M."/>
        </authorList>
    </citation>
    <scope>NUCLEOTIDE SEQUENCE</scope>
    <source>
        <strain evidence="2">JM10B15</strain>
    </source>
</reference>
<evidence type="ECO:0000313" key="2">
    <source>
        <dbReference type="EMBL" id="MEH7830377.1"/>
    </source>
</evidence>